<sequence>VRLWKMYKPAKIICTNNDPENRKTIFSLIPKNLPRLISIGRLDFMSEGLLLFTNNGDFARRYELPSSNILRVYRVCINGTINLTDIKNINKGLKINNIEYLNVRVRIEKFKTPYTWLIFKMTEGKNREIRNICEYFLWNIVNLVRIQYGSIKLIKQKPGEIIEVKNFNSNL</sequence>
<feature type="non-terminal residue" evidence="5">
    <location>
        <position position="1"/>
    </location>
</feature>
<evidence type="ECO:0000256" key="2">
    <source>
        <dbReference type="ARBA" id="ARBA00022884"/>
    </source>
</evidence>
<organism evidence="5">
    <name type="scientific">marine metagenome</name>
    <dbReference type="NCBI Taxonomy" id="408172"/>
    <lineage>
        <taxon>unclassified sequences</taxon>
        <taxon>metagenomes</taxon>
        <taxon>ecological metagenomes</taxon>
    </lineage>
</organism>
<accession>A0A382JNG1</accession>
<dbReference type="PANTHER" id="PTHR47683:SF3">
    <property type="entry name" value="RIBOSOMAL LARGE SUBUNIT PSEUDOURIDINE SYNTHASE B"/>
    <property type="match status" value="1"/>
</dbReference>
<dbReference type="GO" id="GO:0009982">
    <property type="term" value="F:pseudouridine synthase activity"/>
    <property type="evidence" value="ECO:0007669"/>
    <property type="project" value="InterPro"/>
</dbReference>
<dbReference type="InterPro" id="IPR042092">
    <property type="entry name" value="PsdUridine_s_RsuA/RluB/E/F_cat"/>
</dbReference>
<evidence type="ECO:0000256" key="1">
    <source>
        <dbReference type="ARBA" id="ARBA00008348"/>
    </source>
</evidence>
<dbReference type="InterPro" id="IPR050343">
    <property type="entry name" value="RsuA_PseudoU_synthase"/>
</dbReference>
<dbReference type="AlphaFoldDB" id="A0A382JNG1"/>
<dbReference type="SUPFAM" id="SSF55120">
    <property type="entry name" value="Pseudouridine synthase"/>
    <property type="match status" value="1"/>
</dbReference>
<dbReference type="PANTHER" id="PTHR47683">
    <property type="entry name" value="PSEUDOURIDINE SYNTHASE FAMILY PROTEIN-RELATED"/>
    <property type="match status" value="1"/>
</dbReference>
<feature type="domain" description="Pseudouridine synthase RsuA/RluA-like" evidence="4">
    <location>
        <begin position="6"/>
        <end position="134"/>
    </location>
</feature>
<evidence type="ECO:0000259" key="4">
    <source>
        <dbReference type="Pfam" id="PF00849"/>
    </source>
</evidence>
<keyword evidence="3" id="KW-0413">Isomerase</keyword>
<dbReference type="InterPro" id="IPR000748">
    <property type="entry name" value="PsdUridine_synth_RsuA/RluB/E/F"/>
</dbReference>
<dbReference type="GO" id="GO:0006364">
    <property type="term" value="P:rRNA processing"/>
    <property type="evidence" value="ECO:0007669"/>
    <property type="project" value="UniProtKB-ARBA"/>
</dbReference>
<dbReference type="GO" id="GO:0003723">
    <property type="term" value="F:RNA binding"/>
    <property type="evidence" value="ECO:0007669"/>
    <property type="project" value="UniProtKB-KW"/>
</dbReference>
<dbReference type="NCBIfam" id="TIGR00093">
    <property type="entry name" value="pseudouridine synthase"/>
    <property type="match status" value="1"/>
</dbReference>
<dbReference type="EMBL" id="UINC01074990">
    <property type="protein sequence ID" value="SVC12733.1"/>
    <property type="molecule type" value="Genomic_DNA"/>
</dbReference>
<proteinExistence type="inferred from homology"/>
<dbReference type="InterPro" id="IPR006145">
    <property type="entry name" value="PsdUridine_synth_RsuA/RluA"/>
</dbReference>
<dbReference type="Gene3D" id="3.30.70.580">
    <property type="entry name" value="Pseudouridine synthase I, catalytic domain, N-terminal subdomain"/>
    <property type="match status" value="1"/>
</dbReference>
<dbReference type="InterPro" id="IPR018496">
    <property type="entry name" value="PsdUridine_synth_RsuA/RluB_CS"/>
</dbReference>
<dbReference type="InterPro" id="IPR020103">
    <property type="entry name" value="PsdUridine_synth_cat_dom_sf"/>
</dbReference>
<dbReference type="PROSITE" id="PS01149">
    <property type="entry name" value="PSI_RSU"/>
    <property type="match status" value="1"/>
</dbReference>
<reference evidence="5" key="1">
    <citation type="submission" date="2018-05" db="EMBL/GenBank/DDBJ databases">
        <authorList>
            <person name="Lanie J.A."/>
            <person name="Ng W.-L."/>
            <person name="Kazmierczak K.M."/>
            <person name="Andrzejewski T.M."/>
            <person name="Davidsen T.M."/>
            <person name="Wayne K.J."/>
            <person name="Tettelin H."/>
            <person name="Glass J.I."/>
            <person name="Rusch D."/>
            <person name="Podicherti R."/>
            <person name="Tsui H.-C.T."/>
            <person name="Winkler M.E."/>
        </authorList>
    </citation>
    <scope>NUCLEOTIDE SEQUENCE</scope>
</reference>
<dbReference type="InterPro" id="IPR020094">
    <property type="entry name" value="TruA/RsuA/RluB/E/F_N"/>
</dbReference>
<dbReference type="Gene3D" id="3.30.70.1560">
    <property type="entry name" value="Alpha-L RNA-binding motif"/>
    <property type="match status" value="1"/>
</dbReference>
<dbReference type="Pfam" id="PF00849">
    <property type="entry name" value="PseudoU_synth_2"/>
    <property type="match status" value="1"/>
</dbReference>
<protein>
    <recommendedName>
        <fullName evidence="4">Pseudouridine synthase RsuA/RluA-like domain-containing protein</fullName>
    </recommendedName>
</protein>
<dbReference type="GO" id="GO:0001522">
    <property type="term" value="P:pseudouridine synthesis"/>
    <property type="evidence" value="ECO:0007669"/>
    <property type="project" value="InterPro"/>
</dbReference>
<evidence type="ECO:0000256" key="3">
    <source>
        <dbReference type="ARBA" id="ARBA00023235"/>
    </source>
</evidence>
<comment type="similarity">
    <text evidence="1">Belongs to the pseudouridine synthase RsuA family.</text>
</comment>
<evidence type="ECO:0000313" key="5">
    <source>
        <dbReference type="EMBL" id="SVC12733.1"/>
    </source>
</evidence>
<name>A0A382JNG1_9ZZZZ</name>
<gene>
    <name evidence="5" type="ORF">METZ01_LOCUS265587</name>
</gene>
<keyword evidence="2" id="KW-0694">RNA-binding</keyword>